<proteinExistence type="predicted"/>
<dbReference type="EMBL" id="KF901142">
    <property type="protein sequence ID" value="AIF19602.1"/>
    <property type="molecule type" value="Genomic_DNA"/>
</dbReference>
<organism evidence="1">
    <name type="scientific">uncultured marine thaumarchaeote KM3_87_C05</name>
    <dbReference type="NCBI Taxonomy" id="1456326"/>
    <lineage>
        <taxon>Archaea</taxon>
        <taxon>Nitrososphaerota</taxon>
        <taxon>environmental samples</taxon>
    </lineage>
</organism>
<name>A0A075HYF0_9ARCH</name>
<evidence type="ECO:0000313" key="1">
    <source>
        <dbReference type="EMBL" id="AIF19602.1"/>
    </source>
</evidence>
<reference evidence="1" key="1">
    <citation type="journal article" date="2014" name="Genome Biol. Evol.">
        <title>Pangenome evidence for extensive interdomain horizontal transfer affecting lineage core and shell genes in uncultured planktonic thaumarchaeota and euryarchaeota.</title>
        <authorList>
            <person name="Deschamps P."/>
            <person name="Zivanovic Y."/>
            <person name="Moreira D."/>
            <person name="Rodriguez-Valera F."/>
            <person name="Lopez-Garcia P."/>
        </authorList>
    </citation>
    <scope>NUCLEOTIDE SEQUENCE</scope>
</reference>
<protein>
    <submittedName>
        <fullName evidence="1">Uncharacterized protein</fullName>
    </submittedName>
</protein>
<accession>A0A075HYF0</accession>
<sequence length="379" mass="41929">MVKDKVVVYGLSTEGYSLACQMASKGADVHIIDESSSSAISLQVETAKTYPSVVSLRGDEPLLSMKPIDVAVSEANYLFFTPLIRKTGHDLKTEINTKFKDAIGSLKKGSSVVYCVATGFGGNNENILLLKHVTGFDAGKTISYFYFPLGNMDNTPQIIGSISKTDDKKLLSLLTTGKEIKKFVEISSAEYIHGINTIKRFSSLCSVLEICKFVNSNTKSDKTFVDFTDIYLDDMITGLFDLRSLGSSFEGAQTLMYLINGSIRGINGYIKRLIDTVRITLKKNDLKAAKTKIVLAWTMDTNEMRSDKIEILKSLSSKLRDYIGDVETPEDGANTFYSDKTTIIVACSGTDYKKIQEIEKDQDIFVIKANPLCKVESKR</sequence>
<dbReference type="AlphaFoldDB" id="A0A075HYF0"/>